<reference evidence="3" key="1">
    <citation type="journal article" date="2015" name="Nature">
        <title>Complex archaea that bridge the gap between prokaryotes and eukaryotes.</title>
        <authorList>
            <person name="Spang A."/>
            <person name="Saw J.H."/>
            <person name="Jorgensen S.L."/>
            <person name="Zaremba-Niedzwiedzka K."/>
            <person name="Martijn J."/>
            <person name="Lind A.E."/>
            <person name="van Eijk R."/>
            <person name="Schleper C."/>
            <person name="Guy L."/>
            <person name="Ettema T.J."/>
        </authorList>
    </citation>
    <scope>NUCLEOTIDE SEQUENCE</scope>
</reference>
<keyword evidence="2" id="KW-0812">Transmembrane</keyword>
<keyword evidence="2" id="KW-0472">Membrane</keyword>
<gene>
    <name evidence="3" type="ORF">LCGC14_2378080</name>
</gene>
<feature type="coiled-coil region" evidence="1">
    <location>
        <begin position="109"/>
        <end position="143"/>
    </location>
</feature>
<comment type="caution">
    <text evidence="3">The sequence shown here is derived from an EMBL/GenBank/DDBJ whole genome shotgun (WGS) entry which is preliminary data.</text>
</comment>
<accession>A0A0F9CNZ7</accession>
<evidence type="ECO:0000313" key="3">
    <source>
        <dbReference type="EMBL" id="KKL28147.1"/>
    </source>
</evidence>
<dbReference type="AlphaFoldDB" id="A0A0F9CNZ7"/>
<protein>
    <submittedName>
        <fullName evidence="3">Uncharacterized protein</fullName>
    </submittedName>
</protein>
<sequence>METNNEQQIIPIQHKKPVPWQHIIYITSIFIIIFASIIINYSNPKIVEVEKIKEVEVIKEVEKIVEVEAECPFCNTSSTCPDCQYSQKYVLSLIAQAKKCERSEYHYDLDECTWKLNKTDEEFEECEEELDDCEDDCEDLCDEFEYNFDKCEDNLTDCKNDYNECSDDLNDCEDCLNDEDPEICYD</sequence>
<keyword evidence="1" id="KW-0175">Coiled coil</keyword>
<evidence type="ECO:0000256" key="2">
    <source>
        <dbReference type="SAM" id="Phobius"/>
    </source>
</evidence>
<evidence type="ECO:0000256" key="1">
    <source>
        <dbReference type="SAM" id="Coils"/>
    </source>
</evidence>
<dbReference type="EMBL" id="LAZR01035201">
    <property type="protein sequence ID" value="KKL28147.1"/>
    <property type="molecule type" value="Genomic_DNA"/>
</dbReference>
<keyword evidence="2" id="KW-1133">Transmembrane helix</keyword>
<proteinExistence type="predicted"/>
<name>A0A0F9CNZ7_9ZZZZ</name>
<feature type="transmembrane region" description="Helical" evidence="2">
    <location>
        <begin position="23"/>
        <end position="41"/>
    </location>
</feature>
<organism evidence="3">
    <name type="scientific">marine sediment metagenome</name>
    <dbReference type="NCBI Taxonomy" id="412755"/>
    <lineage>
        <taxon>unclassified sequences</taxon>
        <taxon>metagenomes</taxon>
        <taxon>ecological metagenomes</taxon>
    </lineage>
</organism>